<dbReference type="AlphaFoldDB" id="W7QJB8"/>
<name>W7QJB8_9ALTE</name>
<dbReference type="EMBL" id="ARZY01000057">
    <property type="protein sequence ID" value="EWH08243.1"/>
    <property type="molecule type" value="Genomic_DNA"/>
</dbReference>
<protein>
    <recommendedName>
        <fullName evidence="3">Bacteriocin</fullName>
    </recommendedName>
</protein>
<evidence type="ECO:0000313" key="2">
    <source>
        <dbReference type="Proteomes" id="UP000019276"/>
    </source>
</evidence>
<keyword evidence="2" id="KW-1185">Reference proteome</keyword>
<sequence>MRELTKQELELITGGDAKGAAIAGLGGFSAGFTAGAGIGAAVGGPMAPATALIGGMTGEGVRKSVSA</sequence>
<gene>
    <name evidence="1" type="ORF">DS2_18408</name>
</gene>
<reference evidence="1 2" key="1">
    <citation type="journal article" date="2014" name="Genome Announc.">
        <title>Draft Genome Sequence of the Agar-Degrading Bacterium Catenovulum sp. Strain DS-2, Isolated from Intestines of Haliotis diversicolor.</title>
        <authorList>
            <person name="Shan D."/>
            <person name="Li X."/>
            <person name="Gu Z."/>
            <person name="Wei G."/>
            <person name="Gao Z."/>
            <person name="Shao Z."/>
        </authorList>
    </citation>
    <scope>NUCLEOTIDE SEQUENCE [LARGE SCALE GENOMIC DNA]</scope>
    <source>
        <strain evidence="1 2">DS-2</strain>
    </source>
</reference>
<dbReference type="Proteomes" id="UP000019276">
    <property type="component" value="Unassembled WGS sequence"/>
</dbReference>
<evidence type="ECO:0008006" key="3">
    <source>
        <dbReference type="Google" id="ProtNLM"/>
    </source>
</evidence>
<dbReference type="RefSeq" id="WP_035016502.1">
    <property type="nucleotide sequence ID" value="NZ_ARZY01000057.1"/>
</dbReference>
<evidence type="ECO:0000313" key="1">
    <source>
        <dbReference type="EMBL" id="EWH08243.1"/>
    </source>
</evidence>
<accession>W7QJB8</accession>
<proteinExistence type="predicted"/>
<dbReference type="STRING" id="1328313.DS2_18408"/>
<organism evidence="1 2">
    <name type="scientific">Catenovulum agarivorans DS-2</name>
    <dbReference type="NCBI Taxonomy" id="1328313"/>
    <lineage>
        <taxon>Bacteria</taxon>
        <taxon>Pseudomonadati</taxon>
        <taxon>Pseudomonadota</taxon>
        <taxon>Gammaproteobacteria</taxon>
        <taxon>Alteromonadales</taxon>
        <taxon>Alteromonadaceae</taxon>
        <taxon>Catenovulum</taxon>
    </lineage>
</organism>
<comment type="caution">
    <text evidence="1">The sequence shown here is derived from an EMBL/GenBank/DDBJ whole genome shotgun (WGS) entry which is preliminary data.</text>
</comment>